<gene>
    <name evidence="2" type="ORF">KDL01_37535</name>
</gene>
<feature type="region of interest" description="Disordered" evidence="1">
    <location>
        <begin position="193"/>
        <end position="334"/>
    </location>
</feature>
<dbReference type="RefSeq" id="WP_212533475.1">
    <property type="nucleotide sequence ID" value="NZ_JAGSOG010000365.1"/>
</dbReference>
<feature type="compositionally biased region" description="Gly residues" evidence="1">
    <location>
        <begin position="214"/>
        <end position="227"/>
    </location>
</feature>
<evidence type="ECO:0000313" key="2">
    <source>
        <dbReference type="EMBL" id="MBR7839029.1"/>
    </source>
</evidence>
<evidence type="ECO:0000313" key="3">
    <source>
        <dbReference type="Proteomes" id="UP000675781"/>
    </source>
</evidence>
<proteinExistence type="predicted"/>
<evidence type="ECO:0000256" key="1">
    <source>
        <dbReference type="SAM" id="MobiDB-lite"/>
    </source>
</evidence>
<feature type="compositionally biased region" description="Low complexity" evidence="1">
    <location>
        <begin position="241"/>
        <end position="261"/>
    </location>
</feature>
<organism evidence="2 3">
    <name type="scientific">Actinospica durhamensis</name>
    <dbReference type="NCBI Taxonomy" id="1508375"/>
    <lineage>
        <taxon>Bacteria</taxon>
        <taxon>Bacillati</taxon>
        <taxon>Actinomycetota</taxon>
        <taxon>Actinomycetes</taxon>
        <taxon>Catenulisporales</taxon>
        <taxon>Actinospicaceae</taxon>
        <taxon>Actinospica</taxon>
    </lineage>
</organism>
<comment type="caution">
    <text evidence="2">The sequence shown here is derived from an EMBL/GenBank/DDBJ whole genome shotgun (WGS) entry which is preliminary data.</text>
</comment>
<dbReference type="SUPFAM" id="SSF109854">
    <property type="entry name" value="DinB/YfiT-like putative metalloenzymes"/>
    <property type="match status" value="2"/>
</dbReference>
<name>A0A941F1B6_9ACTN</name>
<dbReference type="Proteomes" id="UP000675781">
    <property type="component" value="Unassembled WGS sequence"/>
</dbReference>
<protein>
    <submittedName>
        <fullName evidence="2">DUF664 domain-containing protein</fullName>
    </submittedName>
</protein>
<dbReference type="EMBL" id="JAGSOG010000365">
    <property type="protein sequence ID" value="MBR7839029.1"/>
    <property type="molecule type" value="Genomic_DNA"/>
</dbReference>
<sequence length="334" mass="35217">MVWKVPAATEVEGPLYGDEHAMLHGFLDHHRARFLVTCAGLNAEQLARRACPPSNLSMLGLARHLADSERVWFRRRFGGQRVEPHFAPAPRRTWLLRRLGGLGGEDIEPRHAPSEHRDGAFEHAEAAHAEHDWAVLLTEQQAARDAVARLPLDAQYHTESYGEVTLRWVLIHMAAEYASHSGHAELLRERIKGRTRTAAAPRTPRAGGAERGAEGSGGTGARTGGGRAKAADSKTAGTKTAGSKAPGPKTAGAKTGTAKTGASGGGAMTGGGGTRGTGDSSTTRRARPTKSATTPKTSTGTATPNLNPKSKPKSNPKSNPKPTPKRSSTGTAEP</sequence>
<dbReference type="Gene3D" id="1.20.120.450">
    <property type="entry name" value="dinb family like domain"/>
    <property type="match status" value="1"/>
</dbReference>
<dbReference type="AlphaFoldDB" id="A0A941F1B6"/>
<reference evidence="2" key="1">
    <citation type="submission" date="2021-04" db="EMBL/GenBank/DDBJ databases">
        <title>Genome based classification of Actinospica acidithermotolerans sp. nov., an actinobacterium isolated from an Indonesian hot spring.</title>
        <authorList>
            <person name="Kusuma A.B."/>
            <person name="Putra K.E."/>
            <person name="Nafisah S."/>
            <person name="Loh J."/>
            <person name="Nouioui I."/>
            <person name="Goodfellow M."/>
        </authorList>
    </citation>
    <scope>NUCLEOTIDE SEQUENCE</scope>
    <source>
        <strain evidence="2">CSCA 57</strain>
    </source>
</reference>
<feature type="compositionally biased region" description="Low complexity" evidence="1">
    <location>
        <begin position="196"/>
        <end position="207"/>
    </location>
</feature>
<feature type="compositionally biased region" description="Gly residues" evidence="1">
    <location>
        <begin position="262"/>
        <end position="276"/>
    </location>
</feature>
<accession>A0A941F1B6</accession>
<dbReference type="InterPro" id="IPR034660">
    <property type="entry name" value="DinB/YfiT-like"/>
</dbReference>
<feature type="compositionally biased region" description="Low complexity" evidence="1">
    <location>
        <begin position="277"/>
        <end position="334"/>
    </location>
</feature>
<dbReference type="InterPro" id="IPR007061">
    <property type="entry name" value="MST-like"/>
</dbReference>
<keyword evidence="3" id="KW-1185">Reference proteome</keyword>
<dbReference type="Pfam" id="PF04978">
    <property type="entry name" value="MST"/>
    <property type="match status" value="1"/>
</dbReference>